<evidence type="ECO:0000313" key="2">
    <source>
        <dbReference type="Proteomes" id="UP000008206"/>
    </source>
</evidence>
<reference evidence="2" key="1">
    <citation type="journal article" date="2011" name="MBio">
        <title>Novel metabolic attributes of the genus Cyanothece, comprising a group of unicellular nitrogen-fixing Cyanobacteria.</title>
        <authorList>
            <person name="Bandyopadhyay A."/>
            <person name="Elvitigala T."/>
            <person name="Welsh E."/>
            <person name="Stockel J."/>
            <person name="Liberton M."/>
            <person name="Min H."/>
            <person name="Sherman L.A."/>
            <person name="Pakrasi H.B."/>
        </authorList>
    </citation>
    <scope>NUCLEOTIDE SEQUENCE [LARGE SCALE GENOMIC DNA]</scope>
    <source>
        <strain evidence="2">PCC 7822</strain>
    </source>
</reference>
<proteinExistence type="predicted"/>
<dbReference type="KEGG" id="cyj:Cyan7822_4925"/>
<dbReference type="HOGENOM" id="CLU_143365_0_0_3"/>
<accession>E0UHA2</accession>
<sequence length="151" mass="17621">MGNDYFEQHQCTDFCDDRKEIVARDKREKRIYKIINKTSKKFCLVRVDGCLIIEGKKCDYLIVNCTDQSAIFIELKGSHLPEAAEQIDASLTQLQKHLPEFTIYARIVTSKMTAPDLNSSQITKLRKKLKKINKSNKDYLEHKSQKFEEVF</sequence>
<dbReference type="Proteomes" id="UP000008206">
    <property type="component" value="Chromosome"/>
</dbReference>
<name>E0UHA2_GLOV7</name>
<gene>
    <name evidence="1" type="ordered locus">Cyan7822_4925</name>
</gene>
<protein>
    <submittedName>
        <fullName evidence="1">Uncharacterized protein</fullName>
    </submittedName>
</protein>
<evidence type="ECO:0000313" key="1">
    <source>
        <dbReference type="EMBL" id="ADN16816.1"/>
    </source>
</evidence>
<dbReference type="STRING" id="497965.Cyan7822_4925"/>
<keyword evidence="2" id="KW-1185">Reference proteome</keyword>
<dbReference type="OrthoDB" id="583572at2"/>
<dbReference type="AlphaFoldDB" id="E0UHA2"/>
<dbReference type="eggNOG" id="ENOG50317HP">
    <property type="taxonomic scope" value="Bacteria"/>
</dbReference>
<dbReference type="EMBL" id="CP002198">
    <property type="protein sequence ID" value="ADN16816.1"/>
    <property type="molecule type" value="Genomic_DNA"/>
</dbReference>
<dbReference type="RefSeq" id="WP_013324854.1">
    <property type="nucleotide sequence ID" value="NC_014501.1"/>
</dbReference>
<organism evidence="1 2">
    <name type="scientific">Gloeothece verrucosa (strain PCC 7822)</name>
    <name type="common">Cyanothece sp. (strain PCC 7822)</name>
    <dbReference type="NCBI Taxonomy" id="497965"/>
    <lineage>
        <taxon>Bacteria</taxon>
        <taxon>Bacillati</taxon>
        <taxon>Cyanobacteriota</taxon>
        <taxon>Cyanophyceae</taxon>
        <taxon>Oscillatoriophycideae</taxon>
        <taxon>Chroococcales</taxon>
        <taxon>Aphanothecaceae</taxon>
        <taxon>Gloeothece</taxon>
        <taxon>Gloeothece verrucosa</taxon>
    </lineage>
</organism>